<protein>
    <submittedName>
        <fullName evidence="1">Uncharacterized protein</fullName>
    </submittedName>
</protein>
<dbReference type="EMBL" id="SUYD01000007">
    <property type="protein sequence ID" value="MBE6266229.1"/>
    <property type="molecule type" value="Genomic_DNA"/>
</dbReference>
<comment type="caution">
    <text evidence="1">The sequence shown here is derived from an EMBL/GenBank/DDBJ whole genome shotgun (WGS) entry which is preliminary data.</text>
</comment>
<accession>A0A928BT36</accession>
<evidence type="ECO:0000313" key="2">
    <source>
        <dbReference type="Proteomes" id="UP000763088"/>
    </source>
</evidence>
<organism evidence="1 2">
    <name type="scientific">Xylanibacter ruminicola</name>
    <name type="common">Prevotella ruminicola</name>
    <dbReference type="NCBI Taxonomy" id="839"/>
    <lineage>
        <taxon>Bacteria</taxon>
        <taxon>Pseudomonadati</taxon>
        <taxon>Bacteroidota</taxon>
        <taxon>Bacteroidia</taxon>
        <taxon>Bacteroidales</taxon>
        <taxon>Prevotellaceae</taxon>
        <taxon>Xylanibacter</taxon>
    </lineage>
</organism>
<sequence length="376" mass="43785">MKEIIKALSKDVIVGLRTIDDSYDNIYYGKIIKYKDNLLDFLAYDDKGEENTIIQVGTSDIVSFDTNSANTDYLTKVINNKDKFTTKKEETITGSKVSEHLHYLWVNEIPALYHTIVKDEFYAYLIGYNENTIILRSFNPYYNIDNGIICFPIDTIEKICVYKPELNIYPYLYENRIEIAKYHLESTDIRSDFFHRTMNKKILVDVQNSTDIKNEEAIVGYVESIINDRICFRKINDDGIECGQEEYDIKDIVTFGCGGSYLDRIGLLYTNEISKSAKEDIIIISDSNKLKSILFDAKEKGTIVSLISDETENEYIESTGFLIDIKKDWIHLNLYDIEENHWYECYRRIKDFSKLRENGITELLVKAILEKQKPSI</sequence>
<evidence type="ECO:0000313" key="1">
    <source>
        <dbReference type="EMBL" id="MBE6266229.1"/>
    </source>
</evidence>
<proteinExistence type="predicted"/>
<reference evidence="1" key="1">
    <citation type="submission" date="2019-04" db="EMBL/GenBank/DDBJ databases">
        <title>Evolution of Biomass-Degrading Anaerobic Consortia Revealed by Metagenomics.</title>
        <authorList>
            <person name="Peng X."/>
        </authorList>
    </citation>
    <scope>NUCLEOTIDE SEQUENCE</scope>
    <source>
        <strain evidence="1">SIG141</strain>
    </source>
</reference>
<name>A0A928BT36_XYLRU</name>
<gene>
    <name evidence="1" type="ORF">E7102_07150</name>
</gene>
<dbReference type="AlphaFoldDB" id="A0A928BT36"/>
<dbReference type="Proteomes" id="UP000763088">
    <property type="component" value="Unassembled WGS sequence"/>
</dbReference>